<feature type="transmembrane region" description="Helical" evidence="1">
    <location>
        <begin position="49"/>
        <end position="67"/>
    </location>
</feature>
<evidence type="ECO:0000256" key="1">
    <source>
        <dbReference type="SAM" id="Phobius"/>
    </source>
</evidence>
<protein>
    <submittedName>
        <fullName evidence="3">Tripartite tricarboxylate transporter TctB family protein</fullName>
    </submittedName>
</protein>
<dbReference type="InterPro" id="IPR009936">
    <property type="entry name" value="DUF1468"/>
</dbReference>
<keyword evidence="1" id="KW-0812">Transmembrane</keyword>
<reference evidence="3 4" key="2">
    <citation type="submission" date="2020-01" db="EMBL/GenBank/DDBJ databases">
        <title>Microvirga sp. nov., an arsenate reduction bacterium isolated from Tibet hotspring sediments.</title>
        <authorList>
            <person name="Xian W.-D."/>
            <person name="Li W.-J."/>
        </authorList>
    </citation>
    <scope>NUCLEOTIDE SEQUENCE [LARGE SCALE GENOMIC DNA]</scope>
    <source>
        <strain evidence="3 4">KCTC 23863</strain>
    </source>
</reference>
<accession>A0A7X3MW61</accession>
<keyword evidence="4" id="KW-1185">Reference proteome</keyword>
<name>A0A7X3MW61_9HYPH</name>
<comment type="caution">
    <text evidence="3">The sequence shown here is derived from an EMBL/GenBank/DDBJ whole genome shotgun (WGS) entry which is preliminary data.</text>
</comment>
<dbReference type="OrthoDB" id="7347328at2"/>
<dbReference type="Pfam" id="PF07331">
    <property type="entry name" value="TctB"/>
    <property type="match status" value="1"/>
</dbReference>
<evidence type="ECO:0000259" key="2">
    <source>
        <dbReference type="Pfam" id="PF07331"/>
    </source>
</evidence>
<dbReference type="EMBL" id="WURB01000031">
    <property type="protein sequence ID" value="MXQ14339.1"/>
    <property type="molecule type" value="Genomic_DNA"/>
</dbReference>
<reference evidence="3 4" key="1">
    <citation type="submission" date="2019-12" db="EMBL/GenBank/DDBJ databases">
        <authorList>
            <person name="Yuan C.-G."/>
        </authorList>
    </citation>
    <scope>NUCLEOTIDE SEQUENCE [LARGE SCALE GENOMIC DNA]</scope>
    <source>
        <strain evidence="3 4">KCTC 23863</strain>
    </source>
</reference>
<keyword evidence="1" id="KW-0472">Membrane</keyword>
<proteinExistence type="predicted"/>
<evidence type="ECO:0000313" key="3">
    <source>
        <dbReference type="EMBL" id="MXQ14339.1"/>
    </source>
</evidence>
<feature type="transmembrane region" description="Helical" evidence="1">
    <location>
        <begin position="79"/>
        <end position="109"/>
    </location>
</feature>
<feature type="domain" description="DUF1468" evidence="2">
    <location>
        <begin position="15"/>
        <end position="149"/>
    </location>
</feature>
<dbReference type="Proteomes" id="UP000436483">
    <property type="component" value="Unassembled WGS sequence"/>
</dbReference>
<sequence length="161" mass="16754">MSLLARRRADKRALVMGLALIVLAIVVERDAAAQTVASTYGIGPTAMPIAVAGFLAVLGVGHFVAAFRDGMPVPEHADGIAIAWIALGLIALLLCIAFGGGFVLATTLLFVVTARAFGRRVLLADAAIGFGLGVSIHLLFSKLLTLSLPAGPLERLFYRSS</sequence>
<organism evidence="3 4">
    <name type="scientific">Microvirga makkahensis</name>
    <dbReference type="NCBI Taxonomy" id="1128670"/>
    <lineage>
        <taxon>Bacteria</taxon>
        <taxon>Pseudomonadati</taxon>
        <taxon>Pseudomonadota</taxon>
        <taxon>Alphaproteobacteria</taxon>
        <taxon>Hyphomicrobiales</taxon>
        <taxon>Methylobacteriaceae</taxon>
        <taxon>Microvirga</taxon>
    </lineage>
</organism>
<dbReference type="AlphaFoldDB" id="A0A7X3MW61"/>
<evidence type="ECO:0000313" key="4">
    <source>
        <dbReference type="Proteomes" id="UP000436483"/>
    </source>
</evidence>
<feature type="transmembrane region" description="Helical" evidence="1">
    <location>
        <begin position="121"/>
        <end position="140"/>
    </location>
</feature>
<keyword evidence="1" id="KW-1133">Transmembrane helix</keyword>
<gene>
    <name evidence="3" type="ORF">GR328_23380</name>
</gene>